<name>A0A0F9J7J5_9ZZZZ</name>
<protein>
    <submittedName>
        <fullName evidence="2">Uncharacterized protein</fullName>
    </submittedName>
</protein>
<evidence type="ECO:0000313" key="2">
    <source>
        <dbReference type="EMBL" id="KKM65523.1"/>
    </source>
</evidence>
<feature type="compositionally biased region" description="Basic and acidic residues" evidence="1">
    <location>
        <begin position="131"/>
        <end position="145"/>
    </location>
</feature>
<comment type="caution">
    <text evidence="2">The sequence shown here is derived from an EMBL/GenBank/DDBJ whole genome shotgun (WGS) entry which is preliminary data.</text>
</comment>
<sequence>MYITSGRNRGTSLSPKDTKMITQKELDTLKELQSQAGTISGKISDHIHKALEIICEVYGGELDWWDYADYCEECECGGEMSLSGGSISINVVPIKPLTLDGCVWPSVLEEFPIEFLFKTLDEIRKLVSASKAKEEKKVRQKEQRLARKAKKDALKISAKNKLTPEEAKALGLK</sequence>
<proteinExistence type="predicted"/>
<accession>A0A0F9J7J5</accession>
<dbReference type="AlphaFoldDB" id="A0A0F9J7J5"/>
<evidence type="ECO:0000256" key="1">
    <source>
        <dbReference type="SAM" id="MobiDB-lite"/>
    </source>
</evidence>
<dbReference type="EMBL" id="LAZR01010709">
    <property type="protein sequence ID" value="KKM65523.1"/>
    <property type="molecule type" value="Genomic_DNA"/>
</dbReference>
<gene>
    <name evidence="2" type="ORF">LCGC14_1490420</name>
</gene>
<reference evidence="2" key="1">
    <citation type="journal article" date="2015" name="Nature">
        <title>Complex archaea that bridge the gap between prokaryotes and eukaryotes.</title>
        <authorList>
            <person name="Spang A."/>
            <person name="Saw J.H."/>
            <person name="Jorgensen S.L."/>
            <person name="Zaremba-Niedzwiedzka K."/>
            <person name="Martijn J."/>
            <person name="Lind A.E."/>
            <person name="van Eijk R."/>
            <person name="Schleper C."/>
            <person name="Guy L."/>
            <person name="Ettema T.J."/>
        </authorList>
    </citation>
    <scope>NUCLEOTIDE SEQUENCE</scope>
</reference>
<feature type="region of interest" description="Disordered" evidence="1">
    <location>
        <begin position="131"/>
        <end position="152"/>
    </location>
</feature>
<organism evidence="2">
    <name type="scientific">marine sediment metagenome</name>
    <dbReference type="NCBI Taxonomy" id="412755"/>
    <lineage>
        <taxon>unclassified sequences</taxon>
        <taxon>metagenomes</taxon>
        <taxon>ecological metagenomes</taxon>
    </lineage>
</organism>